<proteinExistence type="inferred from homology"/>
<dbReference type="PANTHER" id="PTHR42923">
    <property type="entry name" value="PROTOPORPHYRINOGEN OXIDASE"/>
    <property type="match status" value="1"/>
</dbReference>
<dbReference type="Gene3D" id="3.90.660.20">
    <property type="entry name" value="Protoporphyrinogen oxidase, mitochondrial, domain 2"/>
    <property type="match status" value="1"/>
</dbReference>
<dbReference type="SUPFAM" id="SSF54373">
    <property type="entry name" value="FAD-linked reductases, C-terminal domain"/>
    <property type="match status" value="1"/>
</dbReference>
<dbReference type="Proteomes" id="UP000030185">
    <property type="component" value="Unassembled WGS sequence"/>
</dbReference>
<evidence type="ECO:0000313" key="9">
    <source>
        <dbReference type="EMBL" id="GAL86269.1"/>
    </source>
</evidence>
<dbReference type="SUPFAM" id="SSF51905">
    <property type="entry name" value="FAD/NAD(P)-binding domain"/>
    <property type="match status" value="1"/>
</dbReference>
<dbReference type="PANTHER" id="PTHR42923:SF3">
    <property type="entry name" value="PROTOPORPHYRINOGEN OXIDASE"/>
    <property type="match status" value="1"/>
</dbReference>
<dbReference type="eggNOG" id="COG1232">
    <property type="taxonomic scope" value="Bacteria"/>
</dbReference>
<feature type="transmembrane region" description="Helical" evidence="7">
    <location>
        <begin position="12"/>
        <end position="34"/>
    </location>
</feature>
<comment type="subcellular location">
    <subcellularLocation>
        <location evidence="6">Cytoplasm</location>
    </subcellularLocation>
</comment>
<dbReference type="STRING" id="153721.MYP_3498"/>
<evidence type="ECO:0000256" key="7">
    <source>
        <dbReference type="SAM" id="Phobius"/>
    </source>
</evidence>
<evidence type="ECO:0000256" key="4">
    <source>
        <dbReference type="ARBA" id="ARBA00023002"/>
    </source>
</evidence>
<evidence type="ECO:0000256" key="2">
    <source>
        <dbReference type="ARBA" id="ARBA00022630"/>
    </source>
</evidence>
<evidence type="ECO:0000256" key="5">
    <source>
        <dbReference type="ARBA" id="ARBA00023133"/>
    </source>
</evidence>
<evidence type="ECO:0000256" key="3">
    <source>
        <dbReference type="ARBA" id="ARBA00022827"/>
    </source>
</evidence>
<reference evidence="9 10" key="1">
    <citation type="submission" date="2014-09" db="EMBL/GenBank/DDBJ databases">
        <title>Sporocytophaga myxococcoides PG-01 genome sequencing.</title>
        <authorList>
            <person name="Liu L."/>
            <person name="Gao P.J."/>
            <person name="Chen G.J."/>
            <person name="Wang L.S."/>
        </authorList>
    </citation>
    <scope>NUCLEOTIDE SEQUENCE [LARGE SCALE GENOMIC DNA]</scope>
    <source>
        <strain evidence="9 10">PG-01</strain>
    </source>
</reference>
<feature type="domain" description="Amine oxidase" evidence="8">
    <location>
        <begin position="25"/>
        <end position="449"/>
    </location>
</feature>
<comment type="function">
    <text evidence="6">Involved in coproporphyrin-dependent heme b biosynthesis. Catalyzes the oxidation of coproporphyrinogen III to coproporphyrin III.</text>
</comment>
<protein>
    <recommendedName>
        <fullName evidence="6">Coproporphyrinogen III oxidase</fullName>
        <ecNumber evidence="6">1.3.3.15</ecNumber>
    </recommendedName>
</protein>
<dbReference type="NCBIfam" id="TIGR00562">
    <property type="entry name" value="proto_IX_ox"/>
    <property type="match status" value="1"/>
</dbReference>
<dbReference type="GO" id="GO:0006783">
    <property type="term" value="P:heme biosynthetic process"/>
    <property type="evidence" value="ECO:0007669"/>
    <property type="project" value="UniProtKB-UniRule"/>
</dbReference>
<evidence type="ECO:0000313" key="10">
    <source>
        <dbReference type="Proteomes" id="UP000030185"/>
    </source>
</evidence>
<dbReference type="GO" id="GO:0004729">
    <property type="term" value="F:oxygen-dependent protoporphyrinogen oxidase activity"/>
    <property type="evidence" value="ECO:0007669"/>
    <property type="project" value="UniProtKB-UniRule"/>
</dbReference>
<comment type="similarity">
    <text evidence="6">Belongs to the protoporphyrinogen/coproporphyrinogen oxidase family. Coproporphyrinogen III oxidase subfamily.</text>
</comment>
<keyword evidence="10" id="KW-1185">Reference proteome</keyword>
<keyword evidence="7" id="KW-0812">Transmembrane</keyword>
<organism evidence="9 10">
    <name type="scientific">Sporocytophaga myxococcoides</name>
    <dbReference type="NCBI Taxonomy" id="153721"/>
    <lineage>
        <taxon>Bacteria</taxon>
        <taxon>Pseudomonadati</taxon>
        <taxon>Bacteroidota</taxon>
        <taxon>Cytophagia</taxon>
        <taxon>Cytophagales</taxon>
        <taxon>Cytophagaceae</taxon>
        <taxon>Sporocytophaga</taxon>
    </lineage>
</organism>
<keyword evidence="3 6" id="KW-0274">FAD</keyword>
<dbReference type="GO" id="GO:0005737">
    <property type="term" value="C:cytoplasm"/>
    <property type="evidence" value="ECO:0007669"/>
    <property type="project" value="UniProtKB-SubCell"/>
</dbReference>
<keyword evidence="2 6" id="KW-0285">Flavoprotein</keyword>
<dbReference type="EC" id="1.3.3.15" evidence="6"/>
<dbReference type="AlphaFoldDB" id="A0A098LIJ9"/>
<dbReference type="InterPro" id="IPR036188">
    <property type="entry name" value="FAD/NAD-bd_sf"/>
</dbReference>
<keyword evidence="7" id="KW-0472">Membrane</keyword>
<comment type="cofactor">
    <cofactor evidence="1 6">
        <name>FAD</name>
        <dbReference type="ChEBI" id="CHEBI:57692"/>
    </cofactor>
</comment>
<name>A0A098LIJ9_9BACT</name>
<dbReference type="InterPro" id="IPR050464">
    <property type="entry name" value="Zeta_carotene_desat/Oxidored"/>
</dbReference>
<keyword evidence="4 6" id="KW-0560">Oxidoreductase</keyword>
<comment type="pathway">
    <text evidence="6">Porphyrin-containing compound metabolism; protoheme biosynthesis.</text>
</comment>
<comment type="caution">
    <text evidence="9">The sequence shown here is derived from an EMBL/GenBank/DDBJ whole genome shotgun (WGS) entry which is preliminary data.</text>
</comment>
<dbReference type="InterPro" id="IPR002937">
    <property type="entry name" value="Amino_oxidase"/>
</dbReference>
<keyword evidence="7" id="KW-1133">Transmembrane helix</keyword>
<dbReference type="Pfam" id="PF01593">
    <property type="entry name" value="Amino_oxidase"/>
    <property type="match status" value="1"/>
</dbReference>
<evidence type="ECO:0000256" key="6">
    <source>
        <dbReference type="RuleBase" id="RU364052"/>
    </source>
</evidence>
<dbReference type="OrthoDB" id="9805195at2"/>
<gene>
    <name evidence="9" type="ORF">MYP_3498</name>
</gene>
<keyword evidence="6" id="KW-0963">Cytoplasm</keyword>
<comment type="catalytic activity">
    <reaction evidence="6">
        <text>coproporphyrinogen III + 3 O2 = coproporphyrin III + 3 H2O2</text>
        <dbReference type="Rhea" id="RHEA:43436"/>
        <dbReference type="ChEBI" id="CHEBI:15379"/>
        <dbReference type="ChEBI" id="CHEBI:16240"/>
        <dbReference type="ChEBI" id="CHEBI:57309"/>
        <dbReference type="ChEBI" id="CHEBI:131725"/>
        <dbReference type="EC" id="1.3.3.15"/>
    </reaction>
</comment>
<dbReference type="UniPathway" id="UPA00252"/>
<evidence type="ECO:0000256" key="1">
    <source>
        <dbReference type="ARBA" id="ARBA00001974"/>
    </source>
</evidence>
<sequence>MCIGMYFRRQELTPDIMVGIIGAGISGLTLAFHLQEKNIPYLLLEEKDITGGYIKTEIRENYILDIGPNSILADEEIINFFKTLDIENELIEANPNSKARFIYKAGRYRILPDSPPRLLKSNFFSFKTKISILREFFRKTEKVEDETLAQFITRRFNKEVTDYVLNPFVTGIYAGNPEKLLVKLTFPILNDLENKYGSVLKGMIKSGGSGRRKSFNFKKGMATFPKAIAEKLKNLHVNTKVEKVEYLNGQFKVTALSNEQKLSYDFSQLVIATPAFTASSIVKNISPDVSQALSQVEYPPMALVHTIYSKENVKGELNGFGGLNPKIENKFASGSIWTSSVFSNRVPTDQILLTSFVGGSQYYDQYISEDHQIKENITRDFQKDLKIEGTPLMQKIHRWEKAIPQYDKNLQAAYSEIEKLQIKGLYFCAGWYKGISLSDCIKNAMQLAKNISTLKDIHS</sequence>
<evidence type="ECO:0000259" key="8">
    <source>
        <dbReference type="Pfam" id="PF01593"/>
    </source>
</evidence>
<dbReference type="Gene3D" id="3.50.50.60">
    <property type="entry name" value="FAD/NAD(P)-binding domain"/>
    <property type="match status" value="1"/>
</dbReference>
<dbReference type="InterPro" id="IPR004572">
    <property type="entry name" value="Protoporphyrinogen_oxidase"/>
</dbReference>
<accession>A0A098LIJ9</accession>
<dbReference type="EMBL" id="BBLT01000007">
    <property type="protein sequence ID" value="GAL86269.1"/>
    <property type="molecule type" value="Genomic_DNA"/>
</dbReference>
<dbReference type="Gene3D" id="1.10.3110.10">
    <property type="entry name" value="protoporphyrinogen ix oxidase, domain 3"/>
    <property type="match status" value="1"/>
</dbReference>
<keyword evidence="5 6" id="KW-0350">Heme biosynthesis</keyword>